<dbReference type="SUPFAM" id="SSF50494">
    <property type="entry name" value="Trypsin-like serine proteases"/>
    <property type="match status" value="1"/>
</dbReference>
<dbReference type="PANTHER" id="PTHR24252:SF7">
    <property type="entry name" value="HYALIN"/>
    <property type="match status" value="1"/>
</dbReference>
<gene>
    <name evidence="6" type="ORF">OFUS_LOCUS3190</name>
</gene>
<dbReference type="AlphaFoldDB" id="A0A8J1XQN3"/>
<evidence type="ECO:0000313" key="6">
    <source>
        <dbReference type="EMBL" id="CAH1775956.1"/>
    </source>
</evidence>
<dbReference type="OrthoDB" id="6158450at2759"/>
<keyword evidence="7" id="KW-1185">Reference proteome</keyword>
<dbReference type="PROSITE" id="PS50240">
    <property type="entry name" value="TRYPSIN_DOM"/>
    <property type="match status" value="1"/>
</dbReference>
<dbReference type="InterPro" id="IPR018114">
    <property type="entry name" value="TRYPSIN_HIS"/>
</dbReference>
<keyword evidence="2" id="KW-0732">Signal</keyword>
<dbReference type="GO" id="GO:0006508">
    <property type="term" value="P:proteolysis"/>
    <property type="evidence" value="ECO:0007669"/>
    <property type="project" value="UniProtKB-KW"/>
</dbReference>
<keyword evidence="4" id="KW-0720">Serine protease</keyword>
<protein>
    <submittedName>
        <fullName evidence="6">Uncharacterized protein</fullName>
    </submittedName>
</protein>
<dbReference type="PROSITE" id="PS00135">
    <property type="entry name" value="TRYPSIN_SER"/>
    <property type="match status" value="1"/>
</dbReference>
<keyword evidence="3" id="KW-0378">Hydrolase</keyword>
<sequence length="268" mass="29141">MKTFVALLLVAHCASAKIWEGSCGQLGSKRIVGGNDATAHSWPWQASLQQSTWWSSGHICGATLVHPQWAITAAHCVEGSSRNDLQVVFGEHDRTTATGREVTSQIQAIIQHENYDQNGDGFPYDIALLKLSEPVPLGRYIQPACMPKSSNQVFLNEECWISGWGSTQGGNDNSVLQELQIPVRTNSECANSWGANYIDDFHICIGNGDIGACNGDSGGPLQCNINGEWVLAGATSWGYSGCTTRGYPNVYARISFFLDWIENKVANN</sequence>
<dbReference type="InterPro" id="IPR001314">
    <property type="entry name" value="Peptidase_S1A"/>
</dbReference>
<dbReference type="InterPro" id="IPR043504">
    <property type="entry name" value="Peptidase_S1_PA_chymotrypsin"/>
</dbReference>
<dbReference type="Gene3D" id="2.40.10.10">
    <property type="entry name" value="Trypsin-like serine proteases"/>
    <property type="match status" value="1"/>
</dbReference>
<dbReference type="GO" id="GO:0004252">
    <property type="term" value="F:serine-type endopeptidase activity"/>
    <property type="evidence" value="ECO:0007669"/>
    <property type="project" value="InterPro"/>
</dbReference>
<proteinExistence type="predicted"/>
<name>A0A8J1XQN3_OWEFU</name>
<dbReference type="InterPro" id="IPR033116">
    <property type="entry name" value="TRYPSIN_SER"/>
</dbReference>
<dbReference type="FunFam" id="2.40.10.10:FF:000120">
    <property type="entry name" value="Putative serine protease"/>
    <property type="match status" value="1"/>
</dbReference>
<dbReference type="InterPro" id="IPR009003">
    <property type="entry name" value="Peptidase_S1_PA"/>
</dbReference>
<dbReference type="SMART" id="SM00020">
    <property type="entry name" value="Tryp_SPc"/>
    <property type="match status" value="1"/>
</dbReference>
<reference evidence="6" key="1">
    <citation type="submission" date="2022-03" db="EMBL/GenBank/DDBJ databases">
        <authorList>
            <person name="Martin C."/>
        </authorList>
    </citation>
    <scope>NUCLEOTIDE SEQUENCE</scope>
</reference>
<keyword evidence="1" id="KW-0645">Protease</keyword>
<evidence type="ECO:0000256" key="3">
    <source>
        <dbReference type="ARBA" id="ARBA00022801"/>
    </source>
</evidence>
<dbReference type="EMBL" id="CAIIXF020000001">
    <property type="protein sequence ID" value="CAH1775956.1"/>
    <property type="molecule type" value="Genomic_DNA"/>
</dbReference>
<dbReference type="Proteomes" id="UP000749559">
    <property type="component" value="Unassembled WGS sequence"/>
</dbReference>
<dbReference type="CDD" id="cd00190">
    <property type="entry name" value="Tryp_SPc"/>
    <property type="match status" value="1"/>
</dbReference>
<evidence type="ECO:0000256" key="4">
    <source>
        <dbReference type="ARBA" id="ARBA00022825"/>
    </source>
</evidence>
<accession>A0A8J1XQN3</accession>
<dbReference type="PANTHER" id="PTHR24252">
    <property type="entry name" value="ACROSIN-RELATED"/>
    <property type="match status" value="1"/>
</dbReference>
<comment type="caution">
    <text evidence="6">The sequence shown here is derived from an EMBL/GenBank/DDBJ whole genome shotgun (WGS) entry which is preliminary data.</text>
</comment>
<organism evidence="6 7">
    <name type="scientific">Owenia fusiformis</name>
    <name type="common">Polychaete worm</name>
    <dbReference type="NCBI Taxonomy" id="6347"/>
    <lineage>
        <taxon>Eukaryota</taxon>
        <taxon>Metazoa</taxon>
        <taxon>Spiralia</taxon>
        <taxon>Lophotrochozoa</taxon>
        <taxon>Annelida</taxon>
        <taxon>Polychaeta</taxon>
        <taxon>Sedentaria</taxon>
        <taxon>Canalipalpata</taxon>
        <taxon>Sabellida</taxon>
        <taxon>Oweniida</taxon>
        <taxon>Oweniidae</taxon>
        <taxon>Owenia</taxon>
    </lineage>
</organism>
<dbReference type="InterPro" id="IPR001254">
    <property type="entry name" value="Trypsin_dom"/>
</dbReference>
<evidence type="ECO:0000256" key="1">
    <source>
        <dbReference type="ARBA" id="ARBA00022670"/>
    </source>
</evidence>
<evidence type="ECO:0000313" key="7">
    <source>
        <dbReference type="Proteomes" id="UP000749559"/>
    </source>
</evidence>
<dbReference type="PROSITE" id="PS00134">
    <property type="entry name" value="TRYPSIN_HIS"/>
    <property type="match status" value="1"/>
</dbReference>
<evidence type="ECO:0000256" key="2">
    <source>
        <dbReference type="ARBA" id="ARBA00022729"/>
    </source>
</evidence>
<keyword evidence="5" id="KW-1015">Disulfide bond</keyword>
<evidence type="ECO:0000256" key="5">
    <source>
        <dbReference type="ARBA" id="ARBA00023157"/>
    </source>
</evidence>
<dbReference type="PRINTS" id="PR00722">
    <property type="entry name" value="CHYMOTRYPSIN"/>
</dbReference>
<dbReference type="Pfam" id="PF00089">
    <property type="entry name" value="Trypsin"/>
    <property type="match status" value="1"/>
</dbReference>